<protein>
    <submittedName>
        <fullName evidence="1">Uncharacterized protein</fullName>
    </submittedName>
</protein>
<organism evidence="1">
    <name type="scientific">Lepeophtheirus salmonis</name>
    <name type="common">Salmon louse</name>
    <name type="synonym">Caligus salmonis</name>
    <dbReference type="NCBI Taxonomy" id="72036"/>
    <lineage>
        <taxon>Eukaryota</taxon>
        <taxon>Metazoa</taxon>
        <taxon>Ecdysozoa</taxon>
        <taxon>Arthropoda</taxon>
        <taxon>Crustacea</taxon>
        <taxon>Multicrustacea</taxon>
        <taxon>Hexanauplia</taxon>
        <taxon>Copepoda</taxon>
        <taxon>Siphonostomatoida</taxon>
        <taxon>Caligidae</taxon>
        <taxon>Lepeophtheirus</taxon>
    </lineage>
</organism>
<accession>A0A0K2U7N1</accession>
<dbReference type="EMBL" id="HACA01016561">
    <property type="protein sequence ID" value="CDW33922.1"/>
    <property type="molecule type" value="Transcribed_RNA"/>
</dbReference>
<reference evidence="1" key="1">
    <citation type="submission" date="2014-05" db="EMBL/GenBank/DDBJ databases">
        <authorList>
            <person name="Chronopoulou M."/>
        </authorList>
    </citation>
    <scope>NUCLEOTIDE SEQUENCE</scope>
    <source>
        <tissue evidence="1">Whole organism</tissue>
    </source>
</reference>
<evidence type="ECO:0000313" key="1">
    <source>
        <dbReference type="EMBL" id="CDW33922.1"/>
    </source>
</evidence>
<proteinExistence type="predicted"/>
<dbReference type="AlphaFoldDB" id="A0A0K2U7N1"/>
<sequence>MRNCVSVAVRNTCLGVILKIITFWI</sequence>
<name>A0A0K2U7N1_LEPSM</name>